<feature type="transmembrane region" description="Helical" evidence="1">
    <location>
        <begin position="417"/>
        <end position="438"/>
    </location>
</feature>
<accession>A0ABQ1GD36</accession>
<evidence type="ECO:0000313" key="3">
    <source>
        <dbReference type="Proteomes" id="UP000609323"/>
    </source>
</evidence>
<dbReference type="PANTHER" id="PTHR38442">
    <property type="entry name" value="INNER MEMBRANE PROTEIN-RELATED"/>
    <property type="match status" value="1"/>
</dbReference>
<proteinExistence type="predicted"/>
<dbReference type="PANTHER" id="PTHR38442:SF1">
    <property type="entry name" value="INNER MEMBRANE PROTEIN"/>
    <property type="match status" value="1"/>
</dbReference>
<dbReference type="Pfam" id="PF04286">
    <property type="entry name" value="DUF445"/>
    <property type="match status" value="1"/>
</dbReference>
<keyword evidence="3" id="KW-1185">Reference proteome</keyword>
<keyword evidence="1" id="KW-0472">Membrane</keyword>
<evidence type="ECO:0000313" key="2">
    <source>
        <dbReference type="EMBL" id="GGA41303.1"/>
    </source>
</evidence>
<dbReference type="Proteomes" id="UP000609323">
    <property type="component" value="Unassembled WGS sequence"/>
</dbReference>
<feature type="transmembrane region" description="Helical" evidence="1">
    <location>
        <begin position="39"/>
        <end position="59"/>
    </location>
</feature>
<comment type="caution">
    <text evidence="2">The sequence shown here is derived from an EMBL/GenBank/DDBJ whole genome shotgun (WGS) entry which is preliminary data.</text>
</comment>
<gene>
    <name evidence="2" type="ORF">GCM10010917_28210</name>
</gene>
<dbReference type="PROSITE" id="PS51257">
    <property type="entry name" value="PROKAR_LIPOPROTEIN"/>
    <property type="match status" value="1"/>
</dbReference>
<organism evidence="2 3">
    <name type="scientific">Paenibacillus physcomitrellae</name>
    <dbReference type="NCBI Taxonomy" id="1619311"/>
    <lineage>
        <taxon>Bacteria</taxon>
        <taxon>Bacillati</taxon>
        <taxon>Bacillota</taxon>
        <taxon>Bacilli</taxon>
        <taxon>Bacillales</taxon>
        <taxon>Paenibacillaceae</taxon>
        <taxon>Paenibacillus</taxon>
    </lineage>
</organism>
<dbReference type="EMBL" id="BMHF01000009">
    <property type="protein sequence ID" value="GGA41303.1"/>
    <property type="molecule type" value="Genomic_DNA"/>
</dbReference>
<protein>
    <submittedName>
        <fullName evidence="2">DUF445 domain-containing protein</fullName>
    </submittedName>
</protein>
<keyword evidence="1" id="KW-1133">Transmembrane helix</keyword>
<dbReference type="RefSeq" id="WP_094093830.1">
    <property type="nucleotide sequence ID" value="NZ_BMHF01000009.1"/>
</dbReference>
<name>A0ABQ1GD36_9BACL</name>
<reference evidence="3" key="1">
    <citation type="journal article" date="2019" name="Int. J. Syst. Evol. Microbiol.">
        <title>The Global Catalogue of Microorganisms (GCM) 10K type strain sequencing project: providing services to taxonomists for standard genome sequencing and annotation.</title>
        <authorList>
            <consortium name="The Broad Institute Genomics Platform"/>
            <consortium name="The Broad Institute Genome Sequencing Center for Infectious Disease"/>
            <person name="Wu L."/>
            <person name="Ma J."/>
        </authorList>
    </citation>
    <scope>NUCLEOTIDE SEQUENCE [LARGE SCALE GENOMIC DNA]</scope>
    <source>
        <strain evidence="3">CGMCC 1.15044</strain>
    </source>
</reference>
<keyword evidence="1" id="KW-0812">Transmembrane</keyword>
<evidence type="ECO:0000256" key="1">
    <source>
        <dbReference type="SAM" id="Phobius"/>
    </source>
</evidence>
<dbReference type="InterPro" id="IPR007383">
    <property type="entry name" value="DUF445"/>
</dbReference>
<sequence length="447" mass="50568">MMMRRKANLSLLLLALLFAAALACLYLFPEHGWPQFLLYVAEAGLVGALADLFAITALFRHPLGLNILPHTAIIPKNRDKLVDGVVVMVEEQLLSKPVLKEKVQQYHLIDLAVSMVERGGSQKMLAEQIWSLVLAFAKQANVQGLAVKLDEQLRSSLQAADLSPYAGRGLRWLLDHTQFQSLLTQLVDLAAERLAHDGVKQQIKELLSKEKEQLLNTGGTFTKWLKKSLLEIAESSNAFNLDDAAEVLYDDLRRFLVELRSPEHELRKLTTEMLYKLASELEKREELSDTLNVWKNELLDKISLLPSLTALLTHVRDRLLSEQPLVTAASAGGGISSDQIKQFMTRFVLGYWDWFKDDRELKDWLEGYVQQFVRNMIDTEHALVGQIVRTTLNDFTEERLTEFIESKVDTDLQRIRLNGALVGAALGAAFYLLLNGVYKPLLDWFGV</sequence>